<feature type="transmembrane region" description="Helical" evidence="2">
    <location>
        <begin position="12"/>
        <end position="30"/>
    </location>
</feature>
<evidence type="ECO:0000313" key="3">
    <source>
        <dbReference type="EMBL" id="AKB75373.1"/>
    </source>
</evidence>
<proteinExistence type="predicted"/>
<keyword evidence="2" id="KW-1133">Transmembrane helix</keyword>
<dbReference type="AlphaFoldDB" id="A0A0E3S8E4"/>
<dbReference type="Proteomes" id="UP000033072">
    <property type="component" value="Chromosome"/>
</dbReference>
<dbReference type="KEGG" id="mls:MSLAZ_2112"/>
<reference evidence="3 4" key="1">
    <citation type="submission" date="2014-07" db="EMBL/GenBank/DDBJ databases">
        <title>Methanogenic archaea and the global carbon cycle.</title>
        <authorList>
            <person name="Henriksen J.R."/>
            <person name="Luke J."/>
            <person name="Reinhart S."/>
            <person name="Benedict M.N."/>
            <person name="Youngblut N.D."/>
            <person name="Metcalf M.E."/>
            <person name="Whitaker R.J."/>
            <person name="Metcalf W.W."/>
        </authorList>
    </citation>
    <scope>NUCLEOTIDE SEQUENCE [LARGE SCALE GENOMIC DNA]</scope>
    <source>
        <strain evidence="3 4">Z-7289</strain>
    </source>
</reference>
<dbReference type="PATRIC" id="fig|1434111.4.peg.2800"/>
<evidence type="ECO:0000256" key="1">
    <source>
        <dbReference type="SAM" id="MobiDB-lite"/>
    </source>
</evidence>
<dbReference type="RefSeq" id="WP_048126830.1">
    <property type="nucleotide sequence ID" value="NZ_CP009515.1"/>
</dbReference>
<dbReference type="HOGENOM" id="CLU_185775_0_0_2"/>
<protein>
    <submittedName>
        <fullName evidence="3">Uncharacterized protein</fullName>
    </submittedName>
</protein>
<dbReference type="EMBL" id="CP009515">
    <property type="protein sequence ID" value="AKB75373.1"/>
    <property type="molecule type" value="Genomic_DNA"/>
</dbReference>
<name>A0A0E3S8E4_9EURY</name>
<accession>A0A0E3S8E4</accession>
<keyword evidence="2" id="KW-0472">Membrane</keyword>
<dbReference type="GeneID" id="24806907"/>
<keyword evidence="2" id="KW-0812">Transmembrane</keyword>
<feature type="region of interest" description="Disordered" evidence="1">
    <location>
        <begin position="59"/>
        <end position="97"/>
    </location>
</feature>
<evidence type="ECO:0000313" key="4">
    <source>
        <dbReference type="Proteomes" id="UP000033072"/>
    </source>
</evidence>
<organism evidence="3 4">
    <name type="scientific">Methanosarcina lacustris Z-7289</name>
    <dbReference type="NCBI Taxonomy" id="1434111"/>
    <lineage>
        <taxon>Archaea</taxon>
        <taxon>Methanobacteriati</taxon>
        <taxon>Methanobacteriota</taxon>
        <taxon>Stenosarchaea group</taxon>
        <taxon>Methanomicrobia</taxon>
        <taxon>Methanosarcinales</taxon>
        <taxon>Methanosarcinaceae</taxon>
        <taxon>Methanosarcina</taxon>
    </lineage>
</organism>
<keyword evidence="4" id="KW-1185">Reference proteome</keyword>
<gene>
    <name evidence="3" type="ORF">MSLAZ_2112</name>
</gene>
<evidence type="ECO:0000256" key="2">
    <source>
        <dbReference type="SAM" id="Phobius"/>
    </source>
</evidence>
<sequence>MSFKDAVKDFFAKGRGVLLGFSLILLGALLITVHKILASITVLIGIILLTLSDYISESEEEEFTSDEEDEEFTSDEEDEEFTSDEEDEDELDKGEVS</sequence>